<gene>
    <name evidence="2" type="ORF">P7M15_09825</name>
</gene>
<evidence type="ECO:0000313" key="2">
    <source>
        <dbReference type="EMBL" id="MDG2950802.1"/>
    </source>
</evidence>
<comment type="caution">
    <text evidence="2">The sequence shown here is derived from an EMBL/GenBank/DDBJ whole genome shotgun (WGS) entry which is preliminary data.</text>
</comment>
<dbReference type="AlphaFoldDB" id="A0AAW6QEK8"/>
<dbReference type="InterPro" id="IPR051044">
    <property type="entry name" value="MAG_DAG_Lipase"/>
</dbReference>
<proteinExistence type="predicted"/>
<evidence type="ECO:0000259" key="1">
    <source>
        <dbReference type="Pfam" id="PF12146"/>
    </source>
</evidence>
<protein>
    <submittedName>
        <fullName evidence="2">Alpha/beta hydrolase</fullName>
    </submittedName>
</protein>
<name>A0AAW6QEK8_9PAST</name>
<evidence type="ECO:0000313" key="3">
    <source>
        <dbReference type="Proteomes" id="UP001214976"/>
    </source>
</evidence>
<dbReference type="EMBL" id="JARQTW010000017">
    <property type="protein sequence ID" value="MDG2950802.1"/>
    <property type="molecule type" value="Genomic_DNA"/>
</dbReference>
<dbReference type="Gene3D" id="3.40.50.1820">
    <property type="entry name" value="alpha/beta hydrolase"/>
    <property type="match status" value="1"/>
</dbReference>
<dbReference type="PANTHER" id="PTHR11614">
    <property type="entry name" value="PHOSPHOLIPASE-RELATED"/>
    <property type="match status" value="1"/>
</dbReference>
<reference evidence="2" key="1">
    <citation type="submission" date="2023-03" db="EMBL/GenBank/DDBJ databases">
        <title>Classification of Bisgaard taxon 6 and taxon 10 as Exercitatus varius gen. nov., spec. nov.</title>
        <authorList>
            <person name="Christensen H."/>
        </authorList>
    </citation>
    <scope>NUCLEOTIDE SEQUENCE</scope>
    <source>
        <strain evidence="2">86116</strain>
    </source>
</reference>
<keyword evidence="2" id="KW-0378">Hydrolase</keyword>
<dbReference type="Pfam" id="PF12146">
    <property type="entry name" value="Hydrolase_4"/>
    <property type="match status" value="1"/>
</dbReference>
<organism evidence="2 3">
    <name type="scientific">Exercitatus varius</name>
    <dbReference type="NCBI Taxonomy" id="67857"/>
    <lineage>
        <taxon>Bacteria</taxon>
        <taxon>Pseudomonadati</taxon>
        <taxon>Pseudomonadota</taxon>
        <taxon>Gammaproteobacteria</taxon>
        <taxon>Pasteurellales</taxon>
        <taxon>Pasteurellaceae</taxon>
        <taxon>Exercitatus</taxon>
    </lineage>
</organism>
<dbReference type="InterPro" id="IPR029058">
    <property type="entry name" value="AB_hydrolase_fold"/>
</dbReference>
<dbReference type="InterPro" id="IPR022742">
    <property type="entry name" value="Hydrolase_4"/>
</dbReference>
<dbReference type="SUPFAM" id="SSF53474">
    <property type="entry name" value="alpha/beta-Hydrolases"/>
    <property type="match status" value="1"/>
</dbReference>
<sequence>MYREPHFGKFALSRLAPFAEQFPVQYMDGQNGCRLAYRYFHHQAHCKLVILVNGRAENLLKWTEVAYDFYHRGYDVLAFDHRGQGFSQRLLQDKQKGYLDEFRFYVADMAKIIEKSTALFAYQSQHILAHSMGGLISAYYLADYDHRITNAVLSAPFFGMPLKHPIRDQLIIGLMLLLGQGERYVFGKQPYRPVHVSLNDLSSCATRMRWMNRVNRKHPELGLGGPTFRWVHLCLQAIRRLPRVLPKIDIPVLILQSEQEKIVANKNLENLTALLPQGKLEQVPQAKHEILFEKDAVRENALQKIWTFMENPLN</sequence>
<dbReference type="GO" id="GO:0016787">
    <property type="term" value="F:hydrolase activity"/>
    <property type="evidence" value="ECO:0007669"/>
    <property type="project" value="UniProtKB-KW"/>
</dbReference>
<dbReference type="RefSeq" id="WP_317477739.1">
    <property type="nucleotide sequence ID" value="NZ_JARQTW010000017.1"/>
</dbReference>
<feature type="domain" description="Serine aminopeptidase S33" evidence="1">
    <location>
        <begin position="45"/>
        <end position="295"/>
    </location>
</feature>
<dbReference type="Proteomes" id="UP001214976">
    <property type="component" value="Unassembled WGS sequence"/>
</dbReference>
<accession>A0AAW6QEK8</accession>